<gene>
    <name evidence="9" type="ORF">ACJ72_00235</name>
</gene>
<dbReference type="GO" id="GO:0006014">
    <property type="term" value="P:D-ribose metabolic process"/>
    <property type="evidence" value="ECO:0007669"/>
    <property type="project" value="TreeGrafter"/>
</dbReference>
<protein>
    <recommendedName>
        <fullName evidence="5">Ribose-5-phosphate isomerase</fullName>
        <ecNumber evidence="4">5.3.1.6</ecNumber>
    </recommendedName>
    <alternativeName>
        <fullName evidence="8">D-ribose-5-phosphate ketol-isomerase</fullName>
    </alternativeName>
    <alternativeName>
        <fullName evidence="7">Phosphoriboisomerase</fullName>
    </alternativeName>
</protein>
<comment type="pathway">
    <text evidence="2">Carbohydrate degradation; pentose phosphate pathway; D-ribose 5-phosphate from D-ribulose 5-phosphate (non-oxidative stage): step 1/1.</text>
</comment>
<evidence type="ECO:0000256" key="4">
    <source>
        <dbReference type="ARBA" id="ARBA00011959"/>
    </source>
</evidence>
<evidence type="ECO:0000313" key="10">
    <source>
        <dbReference type="Proteomes" id="UP000091918"/>
    </source>
</evidence>
<reference evidence="9 10" key="1">
    <citation type="submission" date="2015-07" db="EMBL/GenBank/DDBJ databases">
        <title>Emmonsia species relationships and genome sequence.</title>
        <authorList>
            <person name="Cuomo C.A."/>
            <person name="Schwartz I.S."/>
            <person name="Kenyon C."/>
            <person name="de Hoog G.S."/>
            <person name="Govender N.P."/>
            <person name="Botha A."/>
            <person name="Moreno L."/>
            <person name="de Vries M."/>
            <person name="Munoz J.F."/>
            <person name="Stielow J.B."/>
        </authorList>
    </citation>
    <scope>NUCLEOTIDE SEQUENCE [LARGE SCALE GENOMIC DNA]</scope>
    <source>
        <strain evidence="9 10">CBS 136260</strain>
    </source>
</reference>
<comment type="similarity">
    <text evidence="3">Belongs to the ribose 5-phosphate isomerase family.</text>
</comment>
<dbReference type="STRING" id="1658172.A0A1B7P933"/>
<sequence>MQLLNPVCALRCPSSPPFASTILHNSIHSLQIPGKTINFLRSAPAASVNYDISSLNPPPRHLQSPHRPTATFPRPGLILRHLQPSYRSPWQAPYSTHSYAMSTIEDAKRNAAREAVANHYPQNPKFVGIVESARCQCCLTPVAFDALPEGTVLDVAFDGADEVDDDLNCIKGGGACLFQEKLVALQAKEFICVADSRKLQPRLLTNWPSIPIEVAPLAVRRVISELKQLGSPLPKLRTTPVKGGEQSQPVKTDQDFFLIDAPFPKLLLPSDVAQGQAGLGKNGVWEVTALAERINLIPGVLEVGLFCGMTGPQAQAAGGVGGQKPVAAYFGMPDGSVSVRKAN</sequence>
<evidence type="ECO:0000256" key="6">
    <source>
        <dbReference type="ARBA" id="ARBA00023235"/>
    </source>
</evidence>
<dbReference type="Gene3D" id="3.40.50.1360">
    <property type="match status" value="1"/>
</dbReference>
<keyword evidence="10" id="KW-1185">Reference proteome</keyword>
<proteinExistence type="inferred from homology"/>
<evidence type="ECO:0000256" key="3">
    <source>
        <dbReference type="ARBA" id="ARBA00008088"/>
    </source>
</evidence>
<accession>A0A1B7P933</accession>
<dbReference type="AlphaFoldDB" id="A0A1B7P933"/>
<dbReference type="CDD" id="cd01398">
    <property type="entry name" value="RPI_A"/>
    <property type="match status" value="1"/>
</dbReference>
<dbReference type="PANTHER" id="PTHR11934:SF0">
    <property type="entry name" value="RIBOSE-5-PHOSPHATE ISOMERASE"/>
    <property type="match status" value="1"/>
</dbReference>
<comment type="catalytic activity">
    <reaction evidence="1">
        <text>aldehydo-D-ribose 5-phosphate = D-ribulose 5-phosphate</text>
        <dbReference type="Rhea" id="RHEA:14657"/>
        <dbReference type="ChEBI" id="CHEBI:58121"/>
        <dbReference type="ChEBI" id="CHEBI:58273"/>
        <dbReference type="EC" id="5.3.1.6"/>
    </reaction>
</comment>
<evidence type="ECO:0000256" key="1">
    <source>
        <dbReference type="ARBA" id="ARBA00001713"/>
    </source>
</evidence>
<comment type="caution">
    <text evidence="9">The sequence shown here is derived from an EMBL/GenBank/DDBJ whole genome shotgun (WGS) entry which is preliminary data.</text>
</comment>
<dbReference type="Proteomes" id="UP000091918">
    <property type="component" value="Unassembled WGS sequence"/>
</dbReference>
<name>A0A1B7P933_9EURO</name>
<dbReference type="EMBL" id="LGUA01000011">
    <property type="protein sequence ID" value="OAX85387.1"/>
    <property type="molecule type" value="Genomic_DNA"/>
</dbReference>
<dbReference type="SUPFAM" id="SSF75445">
    <property type="entry name" value="D-ribose-5-phosphate isomerase (RpiA), lid domain"/>
    <property type="match status" value="1"/>
</dbReference>
<dbReference type="Gene3D" id="3.30.70.260">
    <property type="match status" value="1"/>
</dbReference>
<keyword evidence="6 9" id="KW-0413">Isomerase</keyword>
<dbReference type="InterPro" id="IPR037171">
    <property type="entry name" value="NagB/RpiA_transferase-like"/>
</dbReference>
<dbReference type="InterPro" id="IPR004788">
    <property type="entry name" value="Ribose5P_isomerase_type_A"/>
</dbReference>
<organism evidence="9 10">
    <name type="scientific">Emergomyces africanus</name>
    <dbReference type="NCBI Taxonomy" id="1955775"/>
    <lineage>
        <taxon>Eukaryota</taxon>
        <taxon>Fungi</taxon>
        <taxon>Dikarya</taxon>
        <taxon>Ascomycota</taxon>
        <taxon>Pezizomycotina</taxon>
        <taxon>Eurotiomycetes</taxon>
        <taxon>Eurotiomycetidae</taxon>
        <taxon>Onygenales</taxon>
        <taxon>Ajellomycetaceae</taxon>
        <taxon>Emergomyces</taxon>
    </lineage>
</organism>
<evidence type="ECO:0000256" key="7">
    <source>
        <dbReference type="ARBA" id="ARBA00029734"/>
    </source>
</evidence>
<dbReference type="GO" id="GO:0005737">
    <property type="term" value="C:cytoplasm"/>
    <property type="evidence" value="ECO:0007669"/>
    <property type="project" value="TreeGrafter"/>
</dbReference>
<dbReference type="SUPFAM" id="SSF100950">
    <property type="entry name" value="NagB/RpiA/CoA transferase-like"/>
    <property type="match status" value="1"/>
</dbReference>
<dbReference type="GO" id="GO:0004751">
    <property type="term" value="F:ribose-5-phosphate isomerase activity"/>
    <property type="evidence" value="ECO:0007669"/>
    <property type="project" value="UniProtKB-EC"/>
</dbReference>
<dbReference type="OrthoDB" id="1555531at2759"/>
<dbReference type="Pfam" id="PF06026">
    <property type="entry name" value="Rib_5-P_isom_A"/>
    <property type="match status" value="1"/>
</dbReference>
<dbReference type="UniPathway" id="UPA00115">
    <property type="reaction ID" value="UER00412"/>
</dbReference>
<evidence type="ECO:0000256" key="5">
    <source>
        <dbReference type="ARBA" id="ARBA00019150"/>
    </source>
</evidence>
<dbReference type="EC" id="5.3.1.6" evidence="4"/>
<dbReference type="GO" id="GO:0009052">
    <property type="term" value="P:pentose-phosphate shunt, non-oxidative branch"/>
    <property type="evidence" value="ECO:0007669"/>
    <property type="project" value="InterPro"/>
</dbReference>
<evidence type="ECO:0000313" key="9">
    <source>
        <dbReference type="EMBL" id="OAX85387.1"/>
    </source>
</evidence>
<evidence type="ECO:0000256" key="2">
    <source>
        <dbReference type="ARBA" id="ARBA00004988"/>
    </source>
</evidence>
<dbReference type="PANTHER" id="PTHR11934">
    <property type="entry name" value="RIBOSE-5-PHOSPHATE ISOMERASE"/>
    <property type="match status" value="1"/>
</dbReference>
<evidence type="ECO:0000256" key="8">
    <source>
        <dbReference type="ARBA" id="ARBA00032273"/>
    </source>
</evidence>